<keyword evidence="3" id="KW-1185">Reference proteome</keyword>
<name>A0A1U7LLF0_NEOID</name>
<feature type="region of interest" description="Disordered" evidence="1">
    <location>
        <begin position="1"/>
        <end position="34"/>
    </location>
</feature>
<reference evidence="2 3" key="1">
    <citation type="submission" date="2016-04" db="EMBL/GenBank/DDBJ databases">
        <title>Evolutionary innovation and constraint leading to complex multicellularity in the Ascomycota.</title>
        <authorList>
            <person name="Cisse O."/>
            <person name="Nguyen A."/>
            <person name="Hewitt D.A."/>
            <person name="Jedd G."/>
            <person name="Stajich J.E."/>
        </authorList>
    </citation>
    <scope>NUCLEOTIDE SEQUENCE [LARGE SCALE GENOMIC DNA]</scope>
    <source>
        <strain evidence="2 3">DAH-3</strain>
    </source>
</reference>
<dbReference type="AlphaFoldDB" id="A0A1U7LLF0"/>
<organism evidence="2 3">
    <name type="scientific">Neolecta irregularis (strain DAH-3)</name>
    <dbReference type="NCBI Taxonomy" id="1198029"/>
    <lineage>
        <taxon>Eukaryota</taxon>
        <taxon>Fungi</taxon>
        <taxon>Dikarya</taxon>
        <taxon>Ascomycota</taxon>
        <taxon>Taphrinomycotina</taxon>
        <taxon>Neolectales</taxon>
        <taxon>Neolectaceae</taxon>
        <taxon>Neolecta</taxon>
    </lineage>
</organism>
<protein>
    <submittedName>
        <fullName evidence="2">Uncharacterized protein</fullName>
    </submittedName>
</protein>
<gene>
    <name evidence="2" type="ORF">NEOLI_001967</name>
</gene>
<dbReference type="Proteomes" id="UP000186594">
    <property type="component" value="Unassembled WGS sequence"/>
</dbReference>
<evidence type="ECO:0000313" key="2">
    <source>
        <dbReference type="EMBL" id="OLL23458.1"/>
    </source>
</evidence>
<accession>A0A1U7LLF0</accession>
<comment type="caution">
    <text evidence="2">The sequence shown here is derived from an EMBL/GenBank/DDBJ whole genome shotgun (WGS) entry which is preliminary data.</text>
</comment>
<evidence type="ECO:0000313" key="3">
    <source>
        <dbReference type="Proteomes" id="UP000186594"/>
    </source>
</evidence>
<sequence>MYAGANDRFGDRSTFGISRAEITPTNDDNENDPKNGITSLIRVLFALHVTDRREFETTTFNFKLINDLMKAVLISVYRNNQRSEVSYSLFNSMGNRHFPTSMIDIVTKDEK</sequence>
<dbReference type="EMBL" id="LXFE01001575">
    <property type="protein sequence ID" value="OLL23458.1"/>
    <property type="molecule type" value="Genomic_DNA"/>
</dbReference>
<evidence type="ECO:0000256" key="1">
    <source>
        <dbReference type="SAM" id="MobiDB-lite"/>
    </source>
</evidence>
<proteinExistence type="predicted"/>